<dbReference type="SUPFAM" id="SSF46689">
    <property type="entry name" value="Homeodomain-like"/>
    <property type="match status" value="1"/>
</dbReference>
<dbReference type="STRING" id="1124188.SAMN05444377_11832"/>
<accession>A0A1M5EAB8</accession>
<keyword evidence="3" id="KW-0804">Transcription</keyword>
<dbReference type="InterPro" id="IPR050204">
    <property type="entry name" value="AraC_XylS_family_regulators"/>
</dbReference>
<evidence type="ECO:0000313" key="5">
    <source>
        <dbReference type="EMBL" id="SHF76178.1"/>
    </source>
</evidence>
<organism evidence="5 6">
    <name type="scientific">Flavobacterium fontis</name>
    <dbReference type="NCBI Taxonomy" id="1124188"/>
    <lineage>
        <taxon>Bacteria</taxon>
        <taxon>Pseudomonadati</taxon>
        <taxon>Bacteroidota</taxon>
        <taxon>Flavobacteriia</taxon>
        <taxon>Flavobacteriales</taxon>
        <taxon>Flavobacteriaceae</taxon>
        <taxon>Flavobacterium</taxon>
    </lineage>
</organism>
<dbReference type="InterPro" id="IPR009057">
    <property type="entry name" value="Homeodomain-like_sf"/>
</dbReference>
<evidence type="ECO:0000256" key="3">
    <source>
        <dbReference type="ARBA" id="ARBA00023163"/>
    </source>
</evidence>
<dbReference type="OrthoDB" id="4480133at2"/>
<dbReference type="InterPro" id="IPR018060">
    <property type="entry name" value="HTH_AraC"/>
</dbReference>
<dbReference type="GO" id="GO:0003700">
    <property type="term" value="F:DNA-binding transcription factor activity"/>
    <property type="evidence" value="ECO:0007669"/>
    <property type="project" value="InterPro"/>
</dbReference>
<gene>
    <name evidence="5" type="ORF">SAMN05444377_11832</name>
</gene>
<dbReference type="EMBL" id="FQVQ01000018">
    <property type="protein sequence ID" value="SHF76178.1"/>
    <property type="molecule type" value="Genomic_DNA"/>
</dbReference>
<evidence type="ECO:0000256" key="1">
    <source>
        <dbReference type="ARBA" id="ARBA00023015"/>
    </source>
</evidence>
<keyword evidence="1" id="KW-0805">Transcription regulation</keyword>
<keyword evidence="2" id="KW-0238">DNA-binding</keyword>
<dbReference type="InterPro" id="IPR037923">
    <property type="entry name" value="HTH-like"/>
</dbReference>
<dbReference type="GO" id="GO:0043565">
    <property type="term" value="F:sequence-specific DNA binding"/>
    <property type="evidence" value="ECO:0007669"/>
    <property type="project" value="InterPro"/>
</dbReference>
<dbReference type="AlphaFoldDB" id="A0A1M5EAB8"/>
<evidence type="ECO:0000259" key="4">
    <source>
        <dbReference type="PROSITE" id="PS01124"/>
    </source>
</evidence>
<dbReference type="SUPFAM" id="SSF51215">
    <property type="entry name" value="Regulatory protein AraC"/>
    <property type="match status" value="1"/>
</dbReference>
<dbReference type="Gene3D" id="1.10.10.60">
    <property type="entry name" value="Homeodomain-like"/>
    <property type="match status" value="1"/>
</dbReference>
<name>A0A1M5EAB8_9FLAO</name>
<proteinExistence type="predicted"/>
<dbReference type="PANTHER" id="PTHR46796">
    <property type="entry name" value="HTH-TYPE TRANSCRIPTIONAL ACTIVATOR RHAS-RELATED"/>
    <property type="match status" value="1"/>
</dbReference>
<sequence>MNKVVLSAPKNGEIRVSGVQAYDSRVEFSAFSAKYVVRGCEQYRIDNRTYRVESGEYIVGNATTSSHIIIDSPQPVLGICLDIQPEVIQEILDFEYGTQPELAAFILQQEQMINRYTAAHTHLGYAIRHIEQHFEALTREEAVLHQELFYTLGECMVKDQAVLWQQFTRLKTVKQETSKRLFDFVHEARLYIERHYLEPIALSSIAQEAHLSEYHFIRLFKNYLDVHPTNTSCICVCNTLNY</sequence>
<keyword evidence="6" id="KW-1185">Reference proteome</keyword>
<protein>
    <submittedName>
        <fullName evidence="5">Regulatory helix-turn-helix protein, AraC family</fullName>
    </submittedName>
</protein>
<evidence type="ECO:0000313" key="6">
    <source>
        <dbReference type="Proteomes" id="UP000184147"/>
    </source>
</evidence>
<feature type="domain" description="HTH araC/xylS-type" evidence="4">
    <location>
        <begin position="186"/>
        <end position="222"/>
    </location>
</feature>
<dbReference type="PROSITE" id="PS01124">
    <property type="entry name" value="HTH_ARAC_FAMILY_2"/>
    <property type="match status" value="1"/>
</dbReference>
<dbReference type="Pfam" id="PF00165">
    <property type="entry name" value="HTH_AraC"/>
    <property type="match status" value="1"/>
</dbReference>
<dbReference type="Proteomes" id="UP000184147">
    <property type="component" value="Unassembled WGS sequence"/>
</dbReference>
<dbReference type="RefSeq" id="WP_073365105.1">
    <property type="nucleotide sequence ID" value="NZ_FQVQ01000018.1"/>
</dbReference>
<evidence type="ECO:0000256" key="2">
    <source>
        <dbReference type="ARBA" id="ARBA00023125"/>
    </source>
</evidence>
<reference evidence="5 6" key="1">
    <citation type="submission" date="2016-11" db="EMBL/GenBank/DDBJ databases">
        <authorList>
            <person name="Jaros S."/>
            <person name="Januszkiewicz K."/>
            <person name="Wedrychowicz H."/>
        </authorList>
    </citation>
    <scope>NUCLEOTIDE SEQUENCE [LARGE SCALE GENOMIC DNA]</scope>
    <source>
        <strain evidence="5 6">DSM 25660</strain>
    </source>
</reference>